<evidence type="ECO:0000259" key="1">
    <source>
        <dbReference type="Pfam" id="PF09851"/>
    </source>
</evidence>
<evidence type="ECO:0000313" key="2">
    <source>
        <dbReference type="EMBL" id="GAA5149804.1"/>
    </source>
</evidence>
<keyword evidence="3" id="KW-1185">Reference proteome</keyword>
<evidence type="ECO:0000313" key="3">
    <source>
        <dbReference type="Proteomes" id="UP001428817"/>
    </source>
</evidence>
<organism evidence="2 3">
    <name type="scientific">Pseudonocardia eucalypti</name>
    <dbReference type="NCBI Taxonomy" id="648755"/>
    <lineage>
        <taxon>Bacteria</taxon>
        <taxon>Bacillati</taxon>
        <taxon>Actinomycetota</taxon>
        <taxon>Actinomycetes</taxon>
        <taxon>Pseudonocardiales</taxon>
        <taxon>Pseudonocardiaceae</taxon>
        <taxon>Pseudonocardia</taxon>
    </lineage>
</organism>
<dbReference type="EMBL" id="BAABJP010000005">
    <property type="protein sequence ID" value="GAA5149804.1"/>
    <property type="molecule type" value="Genomic_DNA"/>
</dbReference>
<feature type="domain" description="SHOCT" evidence="1">
    <location>
        <begin position="60"/>
        <end position="85"/>
    </location>
</feature>
<name>A0ABP9PPH0_9PSEU</name>
<dbReference type="InterPro" id="IPR018649">
    <property type="entry name" value="SHOCT"/>
</dbReference>
<comment type="caution">
    <text evidence="2">The sequence shown here is derived from an EMBL/GenBank/DDBJ whole genome shotgun (WGS) entry which is preliminary data.</text>
</comment>
<dbReference type="Pfam" id="PF09851">
    <property type="entry name" value="SHOCT"/>
    <property type="match status" value="1"/>
</dbReference>
<accession>A0ABP9PPH0</accession>
<dbReference type="Proteomes" id="UP001428817">
    <property type="component" value="Unassembled WGS sequence"/>
</dbReference>
<sequence>MRDSMMMGMWLWGALGLLVLLAVLGLLVLAGVWLLRQLRADRSPAAPNPATNAVAERDPALDALRRRYALGEIDAEEYQQRRNVLNQR</sequence>
<proteinExistence type="predicted"/>
<reference evidence="3" key="1">
    <citation type="journal article" date="2019" name="Int. J. Syst. Evol. Microbiol.">
        <title>The Global Catalogue of Microorganisms (GCM) 10K type strain sequencing project: providing services to taxonomists for standard genome sequencing and annotation.</title>
        <authorList>
            <consortium name="The Broad Institute Genomics Platform"/>
            <consortium name="The Broad Institute Genome Sequencing Center for Infectious Disease"/>
            <person name="Wu L."/>
            <person name="Ma J."/>
        </authorList>
    </citation>
    <scope>NUCLEOTIDE SEQUENCE [LARGE SCALE GENOMIC DNA]</scope>
    <source>
        <strain evidence="3">JCM 18303</strain>
    </source>
</reference>
<protein>
    <recommendedName>
        <fullName evidence="1">SHOCT domain-containing protein</fullName>
    </recommendedName>
</protein>
<dbReference type="RefSeq" id="WP_221497707.1">
    <property type="nucleotide sequence ID" value="NZ_BAABJP010000005.1"/>
</dbReference>
<gene>
    <name evidence="2" type="ORF">GCM10023321_14190</name>
</gene>